<dbReference type="RefSeq" id="XP_016658164.1">
    <property type="nucleotide sequence ID" value="XM_016802675.1"/>
</dbReference>
<reference evidence="2" key="1">
    <citation type="submission" date="2010-06" db="EMBL/GenBank/DDBJ databases">
        <authorList>
            <person name="Jiang H."/>
            <person name="Abraham K."/>
            <person name="Ali S."/>
            <person name="Alsbrooks S.L."/>
            <person name="Anim B.N."/>
            <person name="Anosike U.S."/>
            <person name="Attaway T."/>
            <person name="Bandaranaike D.P."/>
            <person name="Battles P.K."/>
            <person name="Bell S.N."/>
            <person name="Bell A.V."/>
            <person name="Beltran B."/>
            <person name="Bickham C."/>
            <person name="Bustamante Y."/>
            <person name="Caleb T."/>
            <person name="Canada A."/>
            <person name="Cardenas V."/>
            <person name="Carter K."/>
            <person name="Chacko J."/>
            <person name="Chandrabose M.N."/>
            <person name="Chavez D."/>
            <person name="Chavez A."/>
            <person name="Chen L."/>
            <person name="Chu H.-S."/>
            <person name="Claassen K.J."/>
            <person name="Cockrell R."/>
            <person name="Collins M."/>
            <person name="Cooper J.A."/>
            <person name="Cree A."/>
            <person name="Curry S.M."/>
            <person name="Da Y."/>
            <person name="Dao M.D."/>
            <person name="Das B."/>
            <person name="Davila M.-L."/>
            <person name="Davy-Carroll L."/>
            <person name="Denson S."/>
            <person name="Dinh H."/>
            <person name="Ebong V.E."/>
            <person name="Edwards J.R."/>
            <person name="Egan A."/>
            <person name="El-Daye J."/>
            <person name="Escobedo L."/>
            <person name="Fernandez S."/>
            <person name="Fernando P.R."/>
            <person name="Flagg N."/>
            <person name="Forbes L.D."/>
            <person name="Fowler R.G."/>
            <person name="Fu Q."/>
            <person name="Gabisi R.A."/>
            <person name="Ganer J."/>
            <person name="Garbino Pronczuk A."/>
            <person name="Garcia R.M."/>
            <person name="Garner T."/>
            <person name="Garrett T.E."/>
            <person name="Gonzalez D.A."/>
            <person name="Hamid H."/>
            <person name="Hawkins E.S."/>
            <person name="Hirani K."/>
            <person name="Hogues M.E."/>
            <person name="Hollins B."/>
            <person name="Hsiao C.-H."/>
            <person name="Jabil R."/>
            <person name="James M.L."/>
            <person name="Jhangiani S.N."/>
            <person name="Johnson B."/>
            <person name="Johnson Q."/>
            <person name="Joshi V."/>
            <person name="Kalu J.B."/>
            <person name="Kam C."/>
            <person name="Kashfia A."/>
            <person name="Keebler J."/>
            <person name="Kisamo H."/>
            <person name="Kovar C.L."/>
            <person name="Lago L.A."/>
            <person name="Lai C.-Y."/>
            <person name="Laidlaw J."/>
            <person name="Lara F."/>
            <person name="Le T.-K."/>
            <person name="Lee S.L."/>
            <person name="Legall F.H."/>
            <person name="Lemon S.J."/>
            <person name="Lewis L.R."/>
            <person name="Li B."/>
            <person name="Liu Y."/>
            <person name="Liu Y.-S."/>
            <person name="Lopez J."/>
            <person name="Lozado R.J."/>
            <person name="Lu J."/>
            <person name="Madu R.C."/>
            <person name="Maheshwari M."/>
            <person name="Maheshwari R."/>
            <person name="Malloy K."/>
            <person name="Martinez E."/>
            <person name="Mathew T."/>
            <person name="Mercado I.C."/>
            <person name="Mercado C."/>
            <person name="Meyer B."/>
            <person name="Montgomery K."/>
            <person name="Morgan M.B."/>
            <person name="Munidasa M."/>
            <person name="Nazareth L.V."/>
            <person name="Nelson J."/>
            <person name="Ng B.M."/>
            <person name="Nguyen N.B."/>
            <person name="Nguyen P.Q."/>
            <person name="Nguyen T."/>
            <person name="Obregon M."/>
            <person name="Okwuonu G.O."/>
            <person name="Onwere C.G."/>
            <person name="Orozco G."/>
            <person name="Parra A."/>
            <person name="Patel S."/>
            <person name="Patil S."/>
            <person name="Perez A."/>
            <person name="Perez Y."/>
            <person name="Pham C."/>
            <person name="Primus E.L."/>
            <person name="Pu L.-L."/>
            <person name="Puazo M."/>
            <person name="Qin X."/>
            <person name="Quiroz J.B."/>
            <person name="Reese J."/>
            <person name="Richards S."/>
            <person name="Rives C.M."/>
            <person name="Robberts R."/>
            <person name="Ruiz S.J."/>
            <person name="Ruiz M.J."/>
            <person name="Santibanez J."/>
            <person name="Schneider B.W."/>
            <person name="Sisson I."/>
            <person name="Smith M."/>
            <person name="Sodergren E."/>
            <person name="Song X.-Z."/>
            <person name="Song B.B."/>
            <person name="Summersgill H."/>
            <person name="Thelus R."/>
            <person name="Thornton R.D."/>
            <person name="Trejos Z.Y."/>
            <person name="Usmani K."/>
            <person name="Vattathil S."/>
            <person name="Villasana D."/>
            <person name="Walker D.L."/>
            <person name="Wang S."/>
            <person name="Wang K."/>
            <person name="White C.S."/>
            <person name="Williams A.C."/>
            <person name="Williamson J."/>
            <person name="Wilson K."/>
            <person name="Woghiren I.O."/>
            <person name="Woodworth J.R."/>
            <person name="Worley K.C."/>
            <person name="Wright R.A."/>
            <person name="Wu W."/>
            <person name="Young L."/>
            <person name="Zhang L."/>
            <person name="Zhang J."/>
            <person name="Zhu Y."/>
            <person name="Muzny D.M."/>
            <person name="Weinstock G."/>
            <person name="Gibbs R.A."/>
        </authorList>
    </citation>
    <scope>NUCLEOTIDE SEQUENCE [LARGE SCALE GENOMIC DNA]</scope>
    <source>
        <strain evidence="2">LSR1</strain>
    </source>
</reference>
<protein>
    <submittedName>
        <fullName evidence="1">Uncharacterized protein</fullName>
    </submittedName>
</protein>
<dbReference type="KEGG" id="api:100572511"/>
<dbReference type="GeneID" id="100572511"/>
<accession>A0A8R2D2Y6</accession>
<dbReference type="AlphaFoldDB" id="A0A8R2D2Y6"/>
<evidence type="ECO:0000313" key="2">
    <source>
        <dbReference type="Proteomes" id="UP000007819"/>
    </source>
</evidence>
<dbReference type="Proteomes" id="UP000007819">
    <property type="component" value="Chromosome A1"/>
</dbReference>
<organism evidence="1 2">
    <name type="scientific">Acyrthosiphon pisum</name>
    <name type="common">Pea aphid</name>
    <dbReference type="NCBI Taxonomy" id="7029"/>
    <lineage>
        <taxon>Eukaryota</taxon>
        <taxon>Metazoa</taxon>
        <taxon>Ecdysozoa</taxon>
        <taxon>Arthropoda</taxon>
        <taxon>Hexapoda</taxon>
        <taxon>Insecta</taxon>
        <taxon>Pterygota</taxon>
        <taxon>Neoptera</taxon>
        <taxon>Paraneoptera</taxon>
        <taxon>Hemiptera</taxon>
        <taxon>Sternorrhyncha</taxon>
        <taxon>Aphidomorpha</taxon>
        <taxon>Aphidoidea</taxon>
        <taxon>Aphididae</taxon>
        <taxon>Macrosiphini</taxon>
        <taxon>Acyrthosiphon</taxon>
    </lineage>
</organism>
<sequence>MPFLWKVCSLITYKNFFSCNQQQSSAVEVSVSLPLQSSRELNDTTTKLMHATHVYIAGFVAKKLNKELYKNCEECLKKICTKQVSKDHDLIVARDYQACTRLSLKYPTKPFHQMLHNIIVYIGEHLPSKCHFFGIGEIIIEGILRKYDLTALHCKNHDETFEKKIVKSIVKLFIDHWCAEVNRILHGKRSLQLGENDPIKQLASIWYIKHKKKKTITGKFNQV</sequence>
<dbReference type="OrthoDB" id="10516428at2759"/>
<keyword evidence="2" id="KW-1185">Reference proteome</keyword>
<name>A0A8R2D2Y6_ACYPI</name>
<evidence type="ECO:0000313" key="1">
    <source>
        <dbReference type="EnsemblMetazoa" id="XP_016658164.1"/>
    </source>
</evidence>
<dbReference type="EnsemblMetazoa" id="XM_016802675.2">
    <property type="protein sequence ID" value="XP_016658164.1"/>
    <property type="gene ID" value="LOC100572511"/>
</dbReference>
<reference evidence="1" key="2">
    <citation type="submission" date="2022-06" db="UniProtKB">
        <authorList>
            <consortium name="EnsemblMetazoa"/>
        </authorList>
    </citation>
    <scope>IDENTIFICATION</scope>
</reference>
<proteinExistence type="predicted"/>